<evidence type="ECO:0000259" key="1">
    <source>
        <dbReference type="PROSITE" id="PS50995"/>
    </source>
</evidence>
<dbReference type="InterPro" id="IPR000835">
    <property type="entry name" value="HTH_MarR-typ"/>
</dbReference>
<reference evidence="2 3" key="1">
    <citation type="submission" date="2017-02" db="EMBL/GenBank/DDBJ databases">
        <authorList>
            <person name="Varghese N."/>
            <person name="Submissions S."/>
        </authorList>
    </citation>
    <scope>NUCLEOTIDE SEQUENCE [LARGE SCALE GENOMIC DNA]</scope>
    <source>
        <strain evidence="2 3">VKM Ac-1787</strain>
    </source>
</reference>
<dbReference type="InterPro" id="IPR036390">
    <property type="entry name" value="WH_DNA-bd_sf"/>
</dbReference>
<keyword evidence="2" id="KW-0238">DNA-binding</keyword>
<dbReference type="SMART" id="SM00347">
    <property type="entry name" value="HTH_MARR"/>
    <property type="match status" value="1"/>
</dbReference>
<dbReference type="Proteomes" id="UP000190827">
    <property type="component" value="Unassembled WGS sequence"/>
</dbReference>
<feature type="domain" description="HTH marR-type" evidence="1">
    <location>
        <begin position="1"/>
        <end position="132"/>
    </location>
</feature>
<dbReference type="EMBL" id="FUZO01000001">
    <property type="protein sequence ID" value="SKC36066.1"/>
    <property type="molecule type" value="Genomic_DNA"/>
</dbReference>
<dbReference type="Pfam" id="PF01047">
    <property type="entry name" value="MarR"/>
    <property type="match status" value="1"/>
</dbReference>
<dbReference type="InterPro" id="IPR036388">
    <property type="entry name" value="WH-like_DNA-bd_sf"/>
</dbReference>
<dbReference type="PANTHER" id="PTHR33164">
    <property type="entry name" value="TRANSCRIPTIONAL REGULATOR, MARR FAMILY"/>
    <property type="match status" value="1"/>
</dbReference>
<gene>
    <name evidence="2" type="ORF">SAMN06295973_0086</name>
</gene>
<dbReference type="Gene3D" id="1.10.10.10">
    <property type="entry name" value="Winged helix-like DNA-binding domain superfamily/Winged helix DNA-binding domain"/>
    <property type="match status" value="1"/>
</dbReference>
<dbReference type="SUPFAM" id="SSF46785">
    <property type="entry name" value="Winged helix' DNA-binding domain"/>
    <property type="match status" value="1"/>
</dbReference>
<evidence type="ECO:0000313" key="3">
    <source>
        <dbReference type="Proteomes" id="UP000190827"/>
    </source>
</evidence>
<sequence>MAAAVLAAFDVTARTTEAVTPALDELGLTMNTAYALWMVDPDAESLAMKELAARMHCTPPNATFLYGQLEQRGLVERLPHPSDRRQRVVSLSERGRAVRASMIDVVLLHGPLNGLTQRELAVVGRLLEKAARSRP</sequence>
<dbReference type="InterPro" id="IPR039422">
    <property type="entry name" value="MarR/SlyA-like"/>
</dbReference>
<organism evidence="2 3">
    <name type="scientific">Plantibacter cousiniae</name>
    <name type="common">nom. nud.</name>
    <dbReference type="NCBI Taxonomy" id="199709"/>
    <lineage>
        <taxon>Bacteria</taxon>
        <taxon>Bacillati</taxon>
        <taxon>Actinomycetota</taxon>
        <taxon>Actinomycetes</taxon>
        <taxon>Micrococcales</taxon>
        <taxon>Microbacteriaceae</taxon>
        <taxon>Plantibacter</taxon>
    </lineage>
</organism>
<name>A0ABY1LFR3_9MICO</name>
<protein>
    <submittedName>
        <fullName evidence="2">DNA-binding transcriptional regulator, MarR family</fullName>
    </submittedName>
</protein>
<comment type="caution">
    <text evidence="2">The sequence shown here is derived from an EMBL/GenBank/DDBJ whole genome shotgun (WGS) entry which is preliminary data.</text>
</comment>
<dbReference type="PANTHER" id="PTHR33164:SF99">
    <property type="entry name" value="MARR FAMILY REGULATORY PROTEIN"/>
    <property type="match status" value="1"/>
</dbReference>
<accession>A0ABY1LFR3</accession>
<keyword evidence="3" id="KW-1185">Reference proteome</keyword>
<proteinExistence type="predicted"/>
<dbReference type="GO" id="GO:0003677">
    <property type="term" value="F:DNA binding"/>
    <property type="evidence" value="ECO:0007669"/>
    <property type="project" value="UniProtKB-KW"/>
</dbReference>
<evidence type="ECO:0000313" key="2">
    <source>
        <dbReference type="EMBL" id="SKC36066.1"/>
    </source>
</evidence>
<dbReference type="PROSITE" id="PS50995">
    <property type="entry name" value="HTH_MARR_2"/>
    <property type="match status" value="1"/>
</dbReference>